<sequence length="483" mass="54589">RDSFQKGFWMWTWTPPRLLELAGKSLLRDEDLAIAALENLPTELFPPLFMAAYASGCNETLKAMVQAWPFARLPLGGLVQMPDQRTLQAVLGGLDLLLARKVRPRRWKLRVLDLRNTSQNFWSVWSAATTHECLRVGPVAEDSLRMKEPLGPLVVFIDLCLRHKALDEVFAYLISWATKRRKSLQLCCKKVTIFRMPIQNIKKVLNKVQLDCILEVEVKFTWKLSTLGTFASYLGRMTNLQRLVLSHIHEPSKEERQQITKFTSQLLQLHHLRKLHMDSPTFLVGCLDQMLRCLKAPLETLSITHCQLTELDLACLSQCLSISQLKELALNGVKLTSFSLKHLQVLLDTVAATLQDLELEYCDLSDAHLEAILPAVSRCHQLRAFSIRGNPLSMAIVGRLLHQTARLRRLSLEVYPAPLESYDSRGTIHLGRLAQAQAELREILKDLGRSRTIWLSTGSCPRCGSNVVCVSVPLTHPINGGLT</sequence>
<dbReference type="PIRSF" id="PIRSF038286">
    <property type="entry name" value="PRAME"/>
    <property type="match status" value="1"/>
</dbReference>
<keyword evidence="2" id="KW-0433">Leucine-rich repeat</keyword>
<dbReference type="GO" id="GO:0008284">
    <property type="term" value="P:positive regulation of cell population proliferation"/>
    <property type="evidence" value="ECO:0007669"/>
    <property type="project" value="InterPro"/>
</dbReference>
<dbReference type="InterPro" id="IPR050694">
    <property type="entry name" value="LRRC14/PRAME"/>
</dbReference>
<dbReference type="PANTHER" id="PTHR14224:SF19">
    <property type="entry name" value="PRAME FAMILY MEMBER 11-RELATED"/>
    <property type="match status" value="1"/>
</dbReference>
<dbReference type="Proteomes" id="UP000475037">
    <property type="component" value="Unassembled WGS sequence"/>
</dbReference>
<dbReference type="PANTHER" id="PTHR14224">
    <property type="entry name" value="SIMILAR TO PREFERENTIALLY EXPRESSED ANTIGEN IN MELANOMA-LIKE 3"/>
    <property type="match status" value="1"/>
</dbReference>
<reference evidence="4 5" key="1">
    <citation type="submission" date="2019-11" db="EMBL/GenBank/DDBJ databases">
        <authorList>
            <person name="Yang C."/>
            <person name="Li F."/>
        </authorList>
    </citation>
    <scope>NUCLEOTIDE SEQUENCE [LARGE SCALE GENOMIC DNA]</scope>
    <source>
        <strain evidence="4">KB4526</strain>
        <tissue evidence="4">Muscle</tissue>
    </source>
</reference>
<accession>A0A6G1AJG2</accession>
<evidence type="ECO:0000313" key="5">
    <source>
        <dbReference type="Proteomes" id="UP000475037"/>
    </source>
</evidence>
<dbReference type="Gene3D" id="3.80.10.10">
    <property type="entry name" value="Ribonuclease Inhibitor"/>
    <property type="match status" value="1"/>
</dbReference>
<comment type="caution">
    <text evidence="4">The sequence shown here is derived from an EMBL/GenBank/DDBJ whole genome shotgun (WGS) entry which is preliminary data.</text>
</comment>
<organism evidence="4 5">
    <name type="scientific">Crocuta crocuta</name>
    <name type="common">Spotted hyena</name>
    <dbReference type="NCBI Taxonomy" id="9678"/>
    <lineage>
        <taxon>Eukaryota</taxon>
        <taxon>Metazoa</taxon>
        <taxon>Chordata</taxon>
        <taxon>Craniata</taxon>
        <taxon>Vertebrata</taxon>
        <taxon>Euteleostomi</taxon>
        <taxon>Mammalia</taxon>
        <taxon>Eutheria</taxon>
        <taxon>Laurasiatheria</taxon>
        <taxon>Carnivora</taxon>
        <taxon>Feliformia</taxon>
        <taxon>Hyaenidae</taxon>
        <taxon>Crocuta</taxon>
    </lineage>
</organism>
<dbReference type="GO" id="GO:0043066">
    <property type="term" value="P:negative regulation of apoptotic process"/>
    <property type="evidence" value="ECO:0007669"/>
    <property type="project" value="InterPro"/>
</dbReference>
<evidence type="ECO:0000256" key="1">
    <source>
        <dbReference type="ARBA" id="ARBA00009608"/>
    </source>
</evidence>
<protein>
    <submittedName>
        <fullName evidence="4">PRA27 protein</fullName>
    </submittedName>
</protein>
<comment type="similarity">
    <text evidence="1">Belongs to the PRAME family.</text>
</comment>
<keyword evidence="3" id="KW-0677">Repeat</keyword>
<feature type="non-terminal residue" evidence="4">
    <location>
        <position position="483"/>
    </location>
</feature>
<feature type="non-terminal residue" evidence="4">
    <location>
        <position position="1"/>
    </location>
</feature>
<dbReference type="FunFam" id="3.80.10.10:FF:000079">
    <property type="entry name" value="PRAME family member 18"/>
    <property type="match status" value="1"/>
</dbReference>
<dbReference type="EMBL" id="VOAJ01005107">
    <property type="protein sequence ID" value="KAF0875572.1"/>
    <property type="molecule type" value="Genomic_DNA"/>
</dbReference>
<dbReference type="AlphaFoldDB" id="A0A6G1AJG2"/>
<dbReference type="InterPro" id="IPR032675">
    <property type="entry name" value="LRR_dom_sf"/>
</dbReference>
<gene>
    <name evidence="4" type="primary">Pramef27</name>
    <name evidence="4" type="ORF">FOF47_R01895</name>
</gene>
<proteinExistence type="inferred from homology"/>
<dbReference type="GO" id="GO:0005737">
    <property type="term" value="C:cytoplasm"/>
    <property type="evidence" value="ECO:0007669"/>
    <property type="project" value="TreeGrafter"/>
</dbReference>
<evidence type="ECO:0000256" key="3">
    <source>
        <dbReference type="ARBA" id="ARBA00022737"/>
    </source>
</evidence>
<dbReference type="GO" id="GO:0045596">
    <property type="term" value="P:negative regulation of cell differentiation"/>
    <property type="evidence" value="ECO:0007669"/>
    <property type="project" value="InterPro"/>
</dbReference>
<evidence type="ECO:0000256" key="2">
    <source>
        <dbReference type="ARBA" id="ARBA00022614"/>
    </source>
</evidence>
<evidence type="ECO:0000313" key="4">
    <source>
        <dbReference type="EMBL" id="KAF0875572.1"/>
    </source>
</evidence>
<dbReference type="SUPFAM" id="SSF52047">
    <property type="entry name" value="RNI-like"/>
    <property type="match status" value="1"/>
</dbReference>
<dbReference type="GO" id="GO:0045892">
    <property type="term" value="P:negative regulation of DNA-templated transcription"/>
    <property type="evidence" value="ECO:0007669"/>
    <property type="project" value="InterPro"/>
</dbReference>
<name>A0A6G1AJG2_CROCR</name>
<dbReference type="InterPro" id="IPR026271">
    <property type="entry name" value="PRAME"/>
</dbReference>
<keyword evidence="5" id="KW-1185">Reference proteome</keyword>